<accession>A0A9D1DNX4</accession>
<proteinExistence type="predicted"/>
<reference evidence="1" key="2">
    <citation type="journal article" date="2021" name="PeerJ">
        <title>Extensive microbial diversity within the chicken gut microbiome revealed by metagenomics and culture.</title>
        <authorList>
            <person name="Gilroy R."/>
            <person name="Ravi A."/>
            <person name="Getino M."/>
            <person name="Pursley I."/>
            <person name="Horton D.L."/>
            <person name="Alikhan N.F."/>
            <person name="Baker D."/>
            <person name="Gharbi K."/>
            <person name="Hall N."/>
            <person name="Watson M."/>
            <person name="Adriaenssens E.M."/>
            <person name="Foster-Nyarko E."/>
            <person name="Jarju S."/>
            <person name="Secka A."/>
            <person name="Antonio M."/>
            <person name="Oren A."/>
            <person name="Chaudhuri R.R."/>
            <person name="La Ragione R."/>
            <person name="Hildebrand F."/>
            <person name="Pallen M.J."/>
        </authorList>
    </citation>
    <scope>NUCLEOTIDE SEQUENCE</scope>
    <source>
        <strain evidence="1">ChiSjej1B19-7085</strain>
    </source>
</reference>
<reference evidence="1" key="1">
    <citation type="submission" date="2020-10" db="EMBL/GenBank/DDBJ databases">
        <authorList>
            <person name="Gilroy R."/>
        </authorList>
    </citation>
    <scope>NUCLEOTIDE SEQUENCE</scope>
    <source>
        <strain evidence="1">ChiSjej1B19-7085</strain>
    </source>
</reference>
<organism evidence="1 2">
    <name type="scientific">Candidatus Gallacutalibacter pullicola</name>
    <dbReference type="NCBI Taxonomy" id="2840830"/>
    <lineage>
        <taxon>Bacteria</taxon>
        <taxon>Bacillati</taxon>
        <taxon>Bacillota</taxon>
        <taxon>Clostridia</taxon>
        <taxon>Eubacteriales</taxon>
        <taxon>Candidatus Gallacutalibacter</taxon>
    </lineage>
</organism>
<dbReference type="AlphaFoldDB" id="A0A9D1DNX4"/>
<sequence length="567" mass="65878">MPLENDNMELRRQQQEERWNIMRAGRSYLSPDEQEQQLWDKRAYAERLQEVRDIIRDGWPAEGPVPRGGAQMERVPTTYSERKILKKEKKNLRSLMKKYNDLRLARLSLSMARSERQLQEEGISFPQEQESDKLKARRDKEMIGREKQYLQTFLRTIKDKEEFLLQQAATKEQKLQVRLDCQNERAAAAAEYAKAMPLDSDFRREAMAVKEQEEIKANDFRKQLKIERMPAGPERKNAEDTRSRHARFDKMKSIMRILKGVNPLSHEEAAYRSPSGTLFVNKGRAFFGGTKPMYIFEAEDQQQYLYKEAINCVGFDKPQGALVTEAASKLQRKLCGEDHYIPAEAVEIDGKIVGSLQKKVDSWRAGDPGTPPPDLFKWQQNPDDSLNADTPEMAEVRAGLLREHALDWLLCNFDTKGENFLFDRNGNLVSFDKEASFSKLKDAGAQNMSYTYKPHSNDTIYNVLFSRYAQGLQKLDLTCTKQYVAQIEAMDDGEYMQQFERMLSQKYGKDTPKYQENYNLILNRKHQIRQKYEAFYQQLIAERRRNLPEGTPDDTAGLLNANGTFFD</sequence>
<dbReference type="EMBL" id="DVHF01000010">
    <property type="protein sequence ID" value="HIR56194.1"/>
    <property type="molecule type" value="Genomic_DNA"/>
</dbReference>
<evidence type="ECO:0000313" key="2">
    <source>
        <dbReference type="Proteomes" id="UP000886785"/>
    </source>
</evidence>
<protein>
    <submittedName>
        <fullName evidence="1">Uncharacterized protein</fullName>
    </submittedName>
</protein>
<dbReference type="Proteomes" id="UP000886785">
    <property type="component" value="Unassembled WGS sequence"/>
</dbReference>
<gene>
    <name evidence="1" type="ORF">IAA54_00840</name>
</gene>
<comment type="caution">
    <text evidence="1">The sequence shown here is derived from an EMBL/GenBank/DDBJ whole genome shotgun (WGS) entry which is preliminary data.</text>
</comment>
<evidence type="ECO:0000313" key="1">
    <source>
        <dbReference type="EMBL" id="HIR56194.1"/>
    </source>
</evidence>
<name>A0A9D1DNX4_9FIRM</name>